<feature type="signal peptide" evidence="3">
    <location>
        <begin position="1"/>
        <end position="48"/>
    </location>
</feature>
<proteinExistence type="predicted"/>
<evidence type="ECO:0000313" key="4">
    <source>
        <dbReference type="EMBL" id="NEK60193.1"/>
    </source>
</evidence>
<comment type="caution">
    <text evidence="4">The sequence shown here is derived from an EMBL/GenBank/DDBJ whole genome shotgun (WGS) entry which is preliminary data.</text>
</comment>
<evidence type="ECO:0000256" key="1">
    <source>
        <dbReference type="SAM" id="MobiDB-lite"/>
    </source>
</evidence>
<feature type="region of interest" description="Disordered" evidence="1">
    <location>
        <begin position="1"/>
        <end position="26"/>
    </location>
</feature>
<keyword evidence="2" id="KW-1133">Transmembrane helix</keyword>
<evidence type="ECO:0008006" key="6">
    <source>
        <dbReference type="Google" id="ProtNLM"/>
    </source>
</evidence>
<feature type="chain" id="PRO_5029443089" description="Glycoprotein" evidence="3">
    <location>
        <begin position="49"/>
        <end position="765"/>
    </location>
</feature>
<keyword evidence="3" id="KW-0732">Signal</keyword>
<evidence type="ECO:0000256" key="2">
    <source>
        <dbReference type="SAM" id="Phobius"/>
    </source>
</evidence>
<keyword evidence="2" id="KW-0812">Transmembrane</keyword>
<keyword evidence="2" id="KW-0472">Membrane</keyword>
<accession>A0A7K3W727</accession>
<feature type="compositionally biased region" description="Basic residues" evidence="1">
    <location>
        <begin position="13"/>
        <end position="23"/>
    </location>
</feature>
<protein>
    <recommendedName>
        <fullName evidence="6">Glycoprotein</fullName>
    </recommendedName>
</protein>
<dbReference type="InterPro" id="IPR046112">
    <property type="entry name" value="DUF6049"/>
</dbReference>
<gene>
    <name evidence="4" type="ORF">GCU56_20255</name>
</gene>
<keyword evidence="5" id="KW-1185">Reference proteome</keyword>
<feature type="transmembrane region" description="Helical" evidence="2">
    <location>
        <begin position="712"/>
        <end position="733"/>
    </location>
</feature>
<sequence>MRRSAAGRTGGRSVRHGRPRSRRAAPTGAVLAGLLAAPLVALAPAAAAAPGEPAPVAEDDAGDATRPVQVDVTRFEPRVLSPGAVVTVAGTLTNTGTETLAGLDVRLQRGDLLDSRAELLATDADPDPTTAVTTPFQEVPGELGPGDSTSFVLTTDTGTLQVDQEGVYPVLLNLNADGPDGERRRVGELSTFLVQPPAQPAAPTSVAWLWPVVERTHRDAAGRFVDDELAAAVSPEGRLDRALAVVERLPQTAPPEGGEPRPSVPVTLAVDPALVEELALMAEGPYDVAGREGAGEGTDEAAAFLDRLRAVAADHPVVALPYGDVDTDALTAAGLAEVVTRSLPAGSPPDDGSDEDASAVLGADVLSDALGVTARTDLAWSVGGAVRPDSLATLRAGGIDRVVLTPDGLTDGTTALGLDGGSAAARTTVPTPDGPVDALVADSGLSGLVGASSGAPGGTGAGQRYLAELALLAMDGGVDPAAGQTVLIAPPREVDADPAGVSEMIAASAQVPWLRPATVVQLAEGPSVDTGELAAPADPGGLAAEGLADVSAAVAVRDDLASAVVDDPAATLARYDAAVSRSASAAWRDDPEAFRSAAADLRATLEQVRGQVGLLAPADGTYSLASTDAPLVLTVQNDLPFAVRVQLRVQTRGNALTVADVGEQVLAPDQRTTVEVPTEVRQSGRFGVVATLTTPAGGVLGEQVELQVRSTAYGTISLLITIGAAALLGLLFLRRLVRFVLRRRAGTPAAEADTPVPLPPTRSPV</sequence>
<dbReference type="AlphaFoldDB" id="A0A7K3W727"/>
<evidence type="ECO:0000313" key="5">
    <source>
        <dbReference type="Proteomes" id="UP000470246"/>
    </source>
</evidence>
<dbReference type="Proteomes" id="UP000470246">
    <property type="component" value="Unassembled WGS sequence"/>
</dbReference>
<reference evidence="4 5" key="1">
    <citation type="submission" date="2020-02" db="EMBL/GenBank/DDBJ databases">
        <title>Geodermatophilus sabuli CPCC 205279 I12A-02694.</title>
        <authorList>
            <person name="Jiang Z."/>
        </authorList>
    </citation>
    <scope>NUCLEOTIDE SEQUENCE [LARGE SCALE GENOMIC DNA]</scope>
    <source>
        <strain evidence="4 5">I12A-02694</strain>
    </source>
</reference>
<name>A0A7K3W727_9ACTN</name>
<organism evidence="4 5">
    <name type="scientific">Geodermatophilus sabuli</name>
    <dbReference type="NCBI Taxonomy" id="1564158"/>
    <lineage>
        <taxon>Bacteria</taxon>
        <taxon>Bacillati</taxon>
        <taxon>Actinomycetota</taxon>
        <taxon>Actinomycetes</taxon>
        <taxon>Geodermatophilales</taxon>
        <taxon>Geodermatophilaceae</taxon>
        <taxon>Geodermatophilus</taxon>
    </lineage>
</organism>
<evidence type="ECO:0000256" key="3">
    <source>
        <dbReference type="SAM" id="SignalP"/>
    </source>
</evidence>
<dbReference type="RefSeq" id="WP_163483673.1">
    <property type="nucleotide sequence ID" value="NZ_JAAGWF010000026.1"/>
</dbReference>
<dbReference type="EMBL" id="JAAGWF010000026">
    <property type="protein sequence ID" value="NEK60193.1"/>
    <property type="molecule type" value="Genomic_DNA"/>
</dbReference>
<dbReference type="Pfam" id="PF19516">
    <property type="entry name" value="DUF6049"/>
    <property type="match status" value="1"/>
</dbReference>